<dbReference type="Proteomes" id="UP000198683">
    <property type="component" value="Unassembled WGS sequence"/>
</dbReference>
<accession>A0A1G9CCK7</accession>
<dbReference type="STRING" id="683260.SAMN05421874_10851"/>
<gene>
    <name evidence="1" type="ORF">SAMN05421874_10851</name>
</gene>
<keyword evidence="1" id="KW-0413">Isomerase</keyword>
<dbReference type="GO" id="GO:0097367">
    <property type="term" value="F:carbohydrate derivative binding"/>
    <property type="evidence" value="ECO:0007669"/>
    <property type="project" value="InterPro"/>
</dbReference>
<dbReference type="GO" id="GO:0004347">
    <property type="term" value="F:glucose-6-phosphate isomerase activity"/>
    <property type="evidence" value="ECO:0007669"/>
    <property type="project" value="InterPro"/>
</dbReference>
<dbReference type="SUPFAM" id="SSF53697">
    <property type="entry name" value="SIS domain"/>
    <property type="match status" value="1"/>
</dbReference>
<dbReference type="GO" id="GO:0006094">
    <property type="term" value="P:gluconeogenesis"/>
    <property type="evidence" value="ECO:0007669"/>
    <property type="project" value="InterPro"/>
</dbReference>
<sequence length="537" mass="55245">MDVTYREEEVASAASSVAGRLVADGVPQRLAAGDPTLWVWDADAETPSGHRRPAPLRASRELLPELGRLAERARAAGLTNVVLAGAGDSATAAEVICDTDDVPLTLLDTTDPGQVLRALAGGLDHTLVVVASESGATLETDCLLRVFERAFADAGIDPAGRFVVVTAPGSPLEERALDAGHDVVAVRPQPGGRHAALSAYALVPAALAGADVARLLDDAEEVLPLLSLDTGNPGLDLGAALGGAALAGRDKLILDDQLTAINGLSGWIEQLVAASTGKDCRGVLPVVAADPNGTGDELVVAIESDLGDVRVDGPLGAQFLVWEYATAMAALLLEVAPSARPAVAESAENTAALLSLPDLPTGAPAFVDGPVEAYGAVGSHDLPGLFADLLHAIPADGYLAITAYLDRLAAFDAPVPDGADFEQMTDAWMMADAHTLRTLLALRTDRPVTFGWGPGALHGSGQYHKDGPQNGVFLQITGAVGEDVGVPGRPYTLGRVQLAQALGDLVALEKRGRPAVRLHLTDRAAGVARLLAAAQEA</sequence>
<dbReference type="EMBL" id="FNFB01000008">
    <property type="protein sequence ID" value="SDK49165.1"/>
    <property type="molecule type" value="Genomic_DNA"/>
</dbReference>
<organism evidence="1 2">
    <name type="scientific">Nonomuraea maritima</name>
    <dbReference type="NCBI Taxonomy" id="683260"/>
    <lineage>
        <taxon>Bacteria</taxon>
        <taxon>Bacillati</taxon>
        <taxon>Actinomycetota</taxon>
        <taxon>Actinomycetes</taxon>
        <taxon>Streptosporangiales</taxon>
        <taxon>Streptosporangiaceae</taxon>
        <taxon>Nonomuraea</taxon>
    </lineage>
</organism>
<dbReference type="GO" id="GO:0006096">
    <property type="term" value="P:glycolytic process"/>
    <property type="evidence" value="ECO:0007669"/>
    <property type="project" value="InterPro"/>
</dbReference>
<dbReference type="Gene3D" id="3.40.50.10490">
    <property type="entry name" value="Glucose-6-phosphate isomerase like protein, domain 1"/>
    <property type="match status" value="1"/>
</dbReference>
<reference evidence="1 2" key="1">
    <citation type="submission" date="2016-10" db="EMBL/GenBank/DDBJ databases">
        <authorList>
            <person name="de Groot N.N."/>
        </authorList>
    </citation>
    <scope>NUCLEOTIDE SEQUENCE [LARGE SCALE GENOMIC DNA]</scope>
    <source>
        <strain evidence="1 2">CGMCC 4.5681</strain>
    </source>
</reference>
<dbReference type="AlphaFoldDB" id="A0A1G9CCK7"/>
<dbReference type="OrthoDB" id="140919at2"/>
<dbReference type="InterPro" id="IPR001672">
    <property type="entry name" value="G6P_Isomerase"/>
</dbReference>
<dbReference type="PROSITE" id="PS51463">
    <property type="entry name" value="P_GLUCOSE_ISOMERASE_3"/>
    <property type="match status" value="1"/>
</dbReference>
<protein>
    <submittedName>
        <fullName evidence="1">Glucose-6-phosphate isomerase</fullName>
    </submittedName>
</protein>
<keyword evidence="2" id="KW-1185">Reference proteome</keyword>
<name>A0A1G9CCK7_9ACTN</name>
<dbReference type="InterPro" id="IPR046348">
    <property type="entry name" value="SIS_dom_sf"/>
</dbReference>
<dbReference type="RefSeq" id="WP_090764968.1">
    <property type="nucleotide sequence ID" value="NZ_FNFB01000008.1"/>
</dbReference>
<proteinExistence type="predicted"/>
<evidence type="ECO:0000313" key="2">
    <source>
        <dbReference type="Proteomes" id="UP000198683"/>
    </source>
</evidence>
<evidence type="ECO:0000313" key="1">
    <source>
        <dbReference type="EMBL" id="SDK49165.1"/>
    </source>
</evidence>